<dbReference type="EMBL" id="CMVM020000070">
    <property type="status" value="NOT_ANNOTATED_CDS"/>
    <property type="molecule type" value="Genomic_DNA"/>
</dbReference>
<evidence type="ECO:0000313" key="2">
    <source>
        <dbReference type="Proteomes" id="UP000024404"/>
    </source>
</evidence>
<dbReference type="AlphaFoldDB" id="A0A8R1XRI1"/>
<proteinExistence type="predicted"/>
<reference evidence="1" key="2">
    <citation type="submission" date="2022-06" db="UniProtKB">
        <authorList>
            <consortium name="EnsemblMetazoa"/>
        </authorList>
    </citation>
    <scope>IDENTIFICATION</scope>
</reference>
<dbReference type="EnsemblMetazoa" id="OVOC2077.1">
    <property type="protein sequence ID" value="OVOC2077.1"/>
    <property type="gene ID" value="WBGene00238886"/>
</dbReference>
<evidence type="ECO:0000313" key="1">
    <source>
        <dbReference type="EnsemblMetazoa" id="OVOC2077.1"/>
    </source>
</evidence>
<organism evidence="1 2">
    <name type="scientific">Onchocerca volvulus</name>
    <dbReference type="NCBI Taxonomy" id="6282"/>
    <lineage>
        <taxon>Eukaryota</taxon>
        <taxon>Metazoa</taxon>
        <taxon>Ecdysozoa</taxon>
        <taxon>Nematoda</taxon>
        <taxon>Chromadorea</taxon>
        <taxon>Rhabditida</taxon>
        <taxon>Spirurina</taxon>
        <taxon>Spiruromorpha</taxon>
        <taxon>Filarioidea</taxon>
        <taxon>Onchocercidae</taxon>
        <taxon>Onchocerca</taxon>
    </lineage>
</organism>
<dbReference type="Proteomes" id="UP000024404">
    <property type="component" value="Unassembled WGS sequence"/>
</dbReference>
<keyword evidence="2" id="KW-1185">Reference proteome</keyword>
<reference evidence="2" key="1">
    <citation type="submission" date="2013-10" db="EMBL/GenBank/DDBJ databases">
        <title>Genome sequencing of Onchocerca volvulus.</title>
        <authorList>
            <person name="Cotton J."/>
            <person name="Tsai J."/>
            <person name="Stanley E."/>
            <person name="Tracey A."/>
            <person name="Holroyd N."/>
            <person name="Lustigman S."/>
            <person name="Berriman M."/>
        </authorList>
    </citation>
    <scope>NUCLEOTIDE SEQUENCE</scope>
</reference>
<name>A0A8R1XRI1_ONCVO</name>
<protein>
    <submittedName>
        <fullName evidence="1">Uncharacterized protein</fullName>
    </submittedName>
</protein>
<sequence length="151" mass="18210">MQKFEKSLNNKLFTPDINNPIKLSFKLITKQNLVNSFACVLDQTGLFKKRRLMAEYGKWTIYYLLVIMNLLICCSESNTTKIRTNEIDQLRVKRQFFGNGARRNLFGFSIGPFGSFQRRYGRNFGFNRLFDRHPWIVRRFWRRRFHRIGDR</sequence>
<accession>A0A8R1XRI1</accession>